<feature type="region of interest" description="Disordered" evidence="1">
    <location>
        <begin position="722"/>
        <end position="760"/>
    </location>
</feature>
<evidence type="ECO:0000313" key="3">
    <source>
        <dbReference type="Proteomes" id="UP000001989"/>
    </source>
</evidence>
<feature type="compositionally biased region" description="Basic and acidic residues" evidence="1">
    <location>
        <begin position="636"/>
        <end position="671"/>
    </location>
</feature>
<accession>A0A9J9LCE8</accession>
<evidence type="ECO:0000313" key="2">
    <source>
        <dbReference type="EMBL" id="ABQ66964.1"/>
    </source>
</evidence>
<feature type="compositionally biased region" description="Basic and acidic residues" evidence="1">
    <location>
        <begin position="586"/>
        <end position="600"/>
    </location>
</feature>
<dbReference type="Proteomes" id="UP000001989">
    <property type="component" value="Chromosome"/>
</dbReference>
<feature type="compositionally biased region" description="Basic and acidic residues" evidence="1">
    <location>
        <begin position="722"/>
        <end position="746"/>
    </location>
</feature>
<feature type="region of interest" description="Disordered" evidence="1">
    <location>
        <begin position="617"/>
        <end position="675"/>
    </location>
</feature>
<reference evidence="2 3" key="1">
    <citation type="journal article" date="2010" name="J. Bacteriol.">
        <title>Genome sequence of the dioxin-mineralizing bacterium Sphingomonas wittichii RW1.</title>
        <authorList>
            <person name="Miller T.R."/>
            <person name="Delcher A.L."/>
            <person name="Salzberg S.L."/>
            <person name="Saunders E."/>
            <person name="Detter J.C."/>
            <person name="Halden R.U."/>
        </authorList>
    </citation>
    <scope>NUCLEOTIDE SEQUENCE [LARGE SCALE GENOMIC DNA]</scope>
    <source>
        <strain evidence="3">DSM 6014 / CCUG 31198 / JCM 15750 / NBRC 105917 / EY 4224 / RW1</strain>
    </source>
</reference>
<sequence length="1096" mass="116935">MLVDSPPALGDHPKVARGGIDGVGEVQLPARHQVGGRVQEAGRRGVMPVVEQLEVEDDEVEHLAPAVEPLRRRARRLPGERRVQEGPGPLARGPQVERGVADDVVRIEPVLVPEAMAEKGEFGCAEQQAAPARKLVPVQLVDLEGAEIGPLWRVAGIGHRHPQRIGAAHPGIGAAALLIPGLRRRQRHVAGAVIMVARRDGPLRRALEDGPVAPLLEGVDRIGDIAGQIVEGDGAPRRAVVRPRAVGQVHVPDDGLGDGLAIVAHAARSGDRRAALDVERRIFEPQRRIGRHRIGRIEQRAIGIAGAPGPVDHRPIVALLPRHDADIAEAVRLPLIARAAAEDAQVVAVDRIVEVAAERHAQVEQRHRSADAGLVVVAGIAVAPDDARADRAVRIPAMLAAGDRAAAPVERPLEMGRDVGAVERAAVGPLDGREQPVLAVVDQPFVRDHIGVAAARIAERIVGHDARVPVIAELELDIVARADRLAAIGDAVDHGNGPPRQAFDPGRLRGAQPGVLETAVLHRRPGHNQFVRVRHARPARPVDQHRLPGLARRHVERADGDVERADRSVRPAPRQRPRRLRRRHGARVDDEARQVGARDHAVRDRRIALLHHRPVEADRDLTDEQPVDRLPQIAERGVDREAHLGRDPGLERRPERSARRLAVDQEGERPARPRRIVAPFDLQQLLDAGGAVDRAGEPGLGPIATPDHAFEPVAAIAGHQCDRADRPARQVEEQRPVRARRHDPPERTAQPPGRLGPQRIGAGAEIDAERLRLEVAAPVEQHALPGRLAGPGDGEADPAGQPVALARRGGGLRRKAPDGAGRPILDGFDPPRDRQPRRYRETILALARRQVERNDAAGIAVDHGLGIADCPLGVPPNSRHPSEGWGPCLSSARWHLRRKQTWMPAFAGMTKKVCWLDGEGQPNVFLSSSLTTPGLALPPIAFIVWPTKKPNSLSLPPRYSATLSALAAITSAITASIAPVSLVCLRPRSSTILAGSSPVSSMISNTCLASVPDNVPSATSASSSAPCLGLTGLSSIALPSRLSAPNRSEISQLDAARATSAPGLPAASSSASNQRAVSTSEVSTAALYAGSPSSPS</sequence>
<feature type="compositionally biased region" description="Basic residues" evidence="1">
    <location>
        <begin position="573"/>
        <end position="585"/>
    </location>
</feature>
<feature type="compositionally biased region" description="Basic and acidic residues" evidence="1">
    <location>
        <begin position="556"/>
        <end position="569"/>
    </location>
</feature>
<feature type="region of interest" description="Disordered" evidence="1">
    <location>
        <begin position="1"/>
        <end position="21"/>
    </location>
</feature>
<protein>
    <submittedName>
        <fullName evidence="2">Uncharacterized protein</fullName>
    </submittedName>
</protein>
<feature type="region of interest" description="Disordered" evidence="1">
    <location>
        <begin position="555"/>
        <end position="600"/>
    </location>
</feature>
<dbReference type="EMBL" id="CP000699">
    <property type="protein sequence ID" value="ABQ66964.1"/>
    <property type="molecule type" value="Genomic_DNA"/>
</dbReference>
<keyword evidence="3" id="KW-1185">Reference proteome</keyword>
<feature type="region of interest" description="Disordered" evidence="1">
    <location>
        <begin position="808"/>
        <end position="835"/>
    </location>
</feature>
<evidence type="ECO:0000256" key="1">
    <source>
        <dbReference type="SAM" id="MobiDB-lite"/>
    </source>
</evidence>
<gene>
    <name evidence="2" type="ordered locus">Swit_0596</name>
</gene>
<dbReference type="KEGG" id="swi:Swit_0596"/>
<organism evidence="2 3">
    <name type="scientific">Rhizorhabdus wittichii (strain DSM 6014 / CCUG 31198 / JCM 15750 / NBRC 105917 / EY 4224 / RW1)</name>
    <name type="common">Sphingomonas wittichii</name>
    <dbReference type="NCBI Taxonomy" id="392499"/>
    <lineage>
        <taxon>Bacteria</taxon>
        <taxon>Pseudomonadati</taxon>
        <taxon>Pseudomonadota</taxon>
        <taxon>Alphaproteobacteria</taxon>
        <taxon>Sphingomonadales</taxon>
        <taxon>Sphingomonadaceae</taxon>
        <taxon>Rhizorhabdus</taxon>
    </lineage>
</organism>
<proteinExistence type="predicted"/>
<dbReference type="AlphaFoldDB" id="A0A9J9LCE8"/>
<name>A0A9J9LCE8_RHIWR</name>